<protein>
    <submittedName>
        <fullName evidence="8">Ubiquinol oxidase subunit II, cyanide insensitive</fullName>
    </submittedName>
</protein>
<dbReference type="EMBL" id="BMLF01000001">
    <property type="protein sequence ID" value="GGL82957.1"/>
    <property type="molecule type" value="Genomic_DNA"/>
</dbReference>
<dbReference type="NCBIfam" id="TIGR00203">
    <property type="entry name" value="cydB"/>
    <property type="match status" value="1"/>
</dbReference>
<dbReference type="GO" id="GO:0016682">
    <property type="term" value="F:oxidoreductase activity, acting on diphenols and related substances as donors, oxygen as acceptor"/>
    <property type="evidence" value="ECO:0007669"/>
    <property type="project" value="TreeGrafter"/>
</dbReference>
<dbReference type="RefSeq" id="WP_028285112.1">
    <property type="nucleotide sequence ID" value="NZ_BMLF01000001.1"/>
</dbReference>
<feature type="transmembrane region" description="Helical" evidence="7">
    <location>
        <begin position="119"/>
        <end position="143"/>
    </location>
</feature>
<accession>A0A917SKC9</accession>
<evidence type="ECO:0000256" key="3">
    <source>
        <dbReference type="ARBA" id="ARBA00022475"/>
    </source>
</evidence>
<dbReference type="GO" id="GO:0005886">
    <property type="term" value="C:plasma membrane"/>
    <property type="evidence" value="ECO:0007669"/>
    <property type="project" value="UniProtKB-SubCell"/>
</dbReference>
<comment type="subcellular location">
    <subcellularLocation>
        <location evidence="1">Cell membrane</location>
        <topology evidence="1">Multi-pass membrane protein</topology>
    </subcellularLocation>
</comment>
<evidence type="ECO:0000256" key="2">
    <source>
        <dbReference type="ARBA" id="ARBA00007543"/>
    </source>
</evidence>
<comment type="similarity">
    <text evidence="2">Belongs to the cytochrome ubiquinol oxidase subunit 2 family.</text>
</comment>
<feature type="transmembrane region" description="Helical" evidence="7">
    <location>
        <begin position="264"/>
        <end position="286"/>
    </location>
</feature>
<keyword evidence="6 7" id="KW-0472">Membrane</keyword>
<evidence type="ECO:0000256" key="4">
    <source>
        <dbReference type="ARBA" id="ARBA00022692"/>
    </source>
</evidence>
<proteinExistence type="inferred from homology"/>
<dbReference type="PIRSF" id="PIRSF000267">
    <property type="entry name" value="Cyt_oxidse_sub2"/>
    <property type="match status" value="1"/>
</dbReference>
<dbReference type="Pfam" id="PF02322">
    <property type="entry name" value="Cyt_bd_oxida_II"/>
    <property type="match status" value="1"/>
</dbReference>
<evidence type="ECO:0000256" key="1">
    <source>
        <dbReference type="ARBA" id="ARBA00004651"/>
    </source>
</evidence>
<keyword evidence="3" id="KW-1003">Cell membrane</keyword>
<comment type="caution">
    <text evidence="8">The sequence shown here is derived from an EMBL/GenBank/DDBJ whole genome shotgun (WGS) entry which is preliminary data.</text>
</comment>
<dbReference type="GO" id="GO:0070069">
    <property type="term" value="C:cytochrome complex"/>
    <property type="evidence" value="ECO:0007669"/>
    <property type="project" value="TreeGrafter"/>
</dbReference>
<feature type="transmembrane region" description="Helical" evidence="7">
    <location>
        <begin position="306"/>
        <end position="330"/>
    </location>
</feature>
<feature type="transmembrane region" description="Helical" evidence="7">
    <location>
        <begin position="232"/>
        <end position="252"/>
    </location>
</feature>
<evidence type="ECO:0000256" key="7">
    <source>
        <dbReference type="SAM" id="Phobius"/>
    </source>
</evidence>
<evidence type="ECO:0000313" key="9">
    <source>
        <dbReference type="Proteomes" id="UP000649829"/>
    </source>
</evidence>
<dbReference type="GO" id="GO:0009055">
    <property type="term" value="F:electron transfer activity"/>
    <property type="evidence" value="ECO:0007669"/>
    <property type="project" value="TreeGrafter"/>
</dbReference>
<dbReference type="PANTHER" id="PTHR43141:SF4">
    <property type="entry name" value="CYTOCHROME BD2 SUBUNIT II"/>
    <property type="match status" value="1"/>
</dbReference>
<name>A0A917SKC9_9RHOB</name>
<dbReference type="PANTHER" id="PTHR43141">
    <property type="entry name" value="CYTOCHROME BD2 SUBUNIT II"/>
    <property type="match status" value="1"/>
</dbReference>
<feature type="transmembrane region" description="Helical" evidence="7">
    <location>
        <begin position="88"/>
        <end position="107"/>
    </location>
</feature>
<feature type="transmembrane region" description="Helical" evidence="7">
    <location>
        <begin position="12"/>
        <end position="41"/>
    </location>
</feature>
<reference evidence="8" key="1">
    <citation type="journal article" date="2014" name="Int. J. Syst. Evol. Microbiol.">
        <title>Complete genome sequence of Corynebacterium casei LMG S-19264T (=DSM 44701T), isolated from a smear-ripened cheese.</title>
        <authorList>
            <consortium name="US DOE Joint Genome Institute (JGI-PGF)"/>
            <person name="Walter F."/>
            <person name="Albersmeier A."/>
            <person name="Kalinowski J."/>
            <person name="Ruckert C."/>
        </authorList>
    </citation>
    <scope>NUCLEOTIDE SEQUENCE</scope>
    <source>
        <strain evidence="8">CGMCC 1.6293</strain>
    </source>
</reference>
<keyword evidence="5 7" id="KW-1133">Transmembrane helix</keyword>
<dbReference type="AlphaFoldDB" id="A0A917SKC9"/>
<dbReference type="Proteomes" id="UP000649829">
    <property type="component" value="Unassembled WGS sequence"/>
</dbReference>
<dbReference type="GO" id="GO:0019646">
    <property type="term" value="P:aerobic electron transport chain"/>
    <property type="evidence" value="ECO:0007669"/>
    <property type="project" value="TreeGrafter"/>
</dbReference>
<reference evidence="8" key="2">
    <citation type="submission" date="2020-09" db="EMBL/GenBank/DDBJ databases">
        <authorList>
            <person name="Sun Q."/>
            <person name="Zhou Y."/>
        </authorList>
    </citation>
    <scope>NUCLEOTIDE SEQUENCE</scope>
    <source>
        <strain evidence="8">CGMCC 1.6293</strain>
    </source>
</reference>
<evidence type="ECO:0000256" key="6">
    <source>
        <dbReference type="ARBA" id="ARBA00023136"/>
    </source>
</evidence>
<keyword evidence="4 7" id="KW-0812">Transmembrane</keyword>
<feature type="transmembrane region" description="Helical" evidence="7">
    <location>
        <begin position="163"/>
        <end position="186"/>
    </location>
</feature>
<evidence type="ECO:0000256" key="5">
    <source>
        <dbReference type="ARBA" id="ARBA00022989"/>
    </source>
</evidence>
<keyword evidence="9" id="KW-1185">Reference proteome</keyword>
<organism evidence="8 9">
    <name type="scientific">Pseudooceanicola nanhaiensis</name>
    <dbReference type="NCBI Taxonomy" id="375761"/>
    <lineage>
        <taxon>Bacteria</taxon>
        <taxon>Pseudomonadati</taxon>
        <taxon>Pseudomonadota</taxon>
        <taxon>Alphaproteobacteria</taxon>
        <taxon>Rhodobacterales</taxon>
        <taxon>Paracoccaceae</taxon>
        <taxon>Pseudooceanicola</taxon>
    </lineage>
</organism>
<feature type="transmembrane region" description="Helical" evidence="7">
    <location>
        <begin position="62"/>
        <end position="82"/>
    </location>
</feature>
<gene>
    <name evidence="8" type="ORF">GCM10011534_01350</name>
</gene>
<sequence>MGLGVDFDLTVAWALVLALAVWIYVVLDGFDLGIGILYPLFPKKRSRDLMMNAVAPVWDGNETWLVLGGGGLMAAFPLAYAILLPALYPPIVAMLLALVFRGVAFEFRWKTTSRFGRRFWDMAFFGGSLVAALAQGITLGALLQGIEVEGRAYAGGWWDWLTPFSLLCGAAVAAGYAFLGACWLVLKLEGEDQTPFRHLARVLGLVTVGFIAAVSLATPFLEADYYQRWFTWPQMLAAAPVPIAVAAITLLLARSLLHEGRDWLPFVLGLALFGLCFLGLGLSMWPNVIPPDVTIWDAAAPEKSQVFMGVGALVLLPIILGYTGYAYWVFRGKLDPEKGYH</sequence>
<feature type="transmembrane region" description="Helical" evidence="7">
    <location>
        <begin position="198"/>
        <end position="220"/>
    </location>
</feature>
<dbReference type="InterPro" id="IPR003317">
    <property type="entry name" value="Cyt-d_oxidase_su2"/>
</dbReference>
<evidence type="ECO:0000313" key="8">
    <source>
        <dbReference type="EMBL" id="GGL82957.1"/>
    </source>
</evidence>